<dbReference type="Proteomes" id="UP000293391">
    <property type="component" value="Chromosome"/>
</dbReference>
<reference evidence="3 5" key="3">
    <citation type="submission" date="2019-11" db="EMBL/GenBank/DDBJ databases">
        <title>FDA dAtabase for Regulatory Grade micrObial Sequences (FDA-ARGOS): Supporting development and validation of Infectious Disease Dx tests.</title>
        <authorList>
            <person name="Patel R."/>
            <person name="Rucinski S."/>
            <person name="Tallon L."/>
            <person name="Sadzewicz L."/>
            <person name="Vavikolanu K."/>
            <person name="Mehta A."/>
            <person name="Aluvathingal J."/>
            <person name="Nadendla S."/>
            <person name="Nandy P."/>
            <person name="Geyer C."/>
            <person name="Yan Y."/>
            <person name="Sichtig H."/>
        </authorList>
    </citation>
    <scope>NUCLEOTIDE SEQUENCE [LARGE SCALE GENOMIC DNA]</scope>
    <source>
        <strain evidence="3 5">FDAARGOS_557</strain>
    </source>
</reference>
<dbReference type="Proteomes" id="UP001242129">
    <property type="component" value="Unassembled WGS sequence"/>
</dbReference>
<dbReference type="Proteomes" id="UP000509126">
    <property type="component" value="Chromosome"/>
</dbReference>
<proteinExistence type="predicted"/>
<dbReference type="Gene3D" id="3.90.950.20">
    <property type="entry name" value="CinA-like"/>
    <property type="match status" value="1"/>
</dbReference>
<name>A0A2K8URS0_ACILW</name>
<dbReference type="SUPFAM" id="SSF142433">
    <property type="entry name" value="CinA-like"/>
    <property type="match status" value="1"/>
</dbReference>
<protein>
    <submittedName>
        <fullName evidence="2">CinA family protein</fullName>
    </submittedName>
</protein>
<evidence type="ECO:0000313" key="4">
    <source>
        <dbReference type="EMBL" id="QXR06225.1"/>
    </source>
</evidence>
<reference evidence="4" key="1">
    <citation type="submission" date="2018-10" db="EMBL/GenBank/DDBJ databases">
        <authorList>
            <person name="D'Souza A.W."/>
            <person name="Potter R.F."/>
            <person name="Wallace M."/>
            <person name="Shupe A."/>
            <person name="Patel S."/>
            <person name="Sun S."/>
            <person name="Gul D."/>
            <person name="Kwon J.H."/>
            <person name="Andleeb S."/>
            <person name="Burnham C.-A.D."/>
            <person name="Dantas G."/>
        </authorList>
    </citation>
    <scope>NUCLEOTIDE SEQUENCE</scope>
    <source>
        <strain evidence="4">AL_065</strain>
    </source>
</reference>
<dbReference type="InterPro" id="IPR036653">
    <property type="entry name" value="CinA-like_C"/>
</dbReference>
<evidence type="ECO:0000313" key="6">
    <source>
        <dbReference type="Proteomes" id="UP001242129"/>
    </source>
</evidence>
<dbReference type="InterPro" id="IPR008136">
    <property type="entry name" value="CinA_C"/>
</dbReference>
<dbReference type="EMBL" id="CP054803">
    <property type="protein sequence ID" value="QKU21773.1"/>
    <property type="molecule type" value="Genomic_DNA"/>
</dbReference>
<gene>
    <name evidence="4" type="ORF">EVX74_008750</name>
    <name evidence="3" type="ORF">FOB19_10415</name>
    <name evidence="2" type="ORF">Q8G51_03265</name>
</gene>
<dbReference type="RefSeq" id="WP_004280184.1">
    <property type="nucleotide sequence ID" value="NZ_BBSQ01000004.1"/>
</dbReference>
<dbReference type="Pfam" id="PF02464">
    <property type="entry name" value="CinA"/>
    <property type="match status" value="1"/>
</dbReference>
<dbReference type="AlphaFoldDB" id="A0A2K8URS0"/>
<evidence type="ECO:0000313" key="5">
    <source>
        <dbReference type="Proteomes" id="UP000509126"/>
    </source>
</evidence>
<evidence type="ECO:0000259" key="1">
    <source>
        <dbReference type="Pfam" id="PF02464"/>
    </source>
</evidence>
<dbReference type="EMBL" id="JAUUUS010000009">
    <property type="protein sequence ID" value="MDP1446878.1"/>
    <property type="molecule type" value="Genomic_DNA"/>
</dbReference>
<sequence length="158" mass="16959">MIKTCCGLLEEKNIKIAFIESASSGYLSSQFSICKGEGAEILIGGLICYDVSVKTSVLGISKNLINSHTAESMPVTVALAEAGKKMFRDADWIIACTGLLKPGGSATPEKPEGTFFVAINDGTQIHQFQYYLKGSPLERLNKLSAVVAHDMINLLNNS</sequence>
<organism evidence="2 6">
    <name type="scientific">Acinetobacter lwoffii</name>
    <dbReference type="NCBI Taxonomy" id="28090"/>
    <lineage>
        <taxon>Bacteria</taxon>
        <taxon>Pseudomonadati</taxon>
        <taxon>Pseudomonadota</taxon>
        <taxon>Gammaproteobacteria</taxon>
        <taxon>Moraxellales</taxon>
        <taxon>Moraxellaceae</taxon>
        <taxon>Acinetobacter</taxon>
    </lineage>
</organism>
<dbReference type="EMBL" id="CP078045">
    <property type="protein sequence ID" value="QXR06225.1"/>
    <property type="molecule type" value="Genomic_DNA"/>
</dbReference>
<evidence type="ECO:0000313" key="2">
    <source>
        <dbReference type="EMBL" id="MDP1446878.1"/>
    </source>
</evidence>
<accession>A0A2K8URS0</accession>
<reference evidence="4" key="2">
    <citation type="journal article" date="2019" name="Nat. Commun.">
        <title>Spatiotemporal dynamics of multidrug resistant bacteria on intensive care unit surfaces.</title>
        <authorList>
            <person name="D'Souza A.W."/>
            <person name="Potter R.F."/>
            <person name="Wallace M."/>
            <person name="Shupe A."/>
            <person name="Patel S."/>
            <person name="Sun X."/>
            <person name="Gul D."/>
            <person name="Kwon J.H."/>
            <person name="Andleeb S."/>
            <person name="Burnham C.D."/>
            <person name="Dantas G."/>
        </authorList>
    </citation>
    <scope>NUCLEOTIDE SEQUENCE</scope>
    <source>
        <strain evidence="4">AL_065</strain>
    </source>
</reference>
<feature type="domain" description="CinA C-terminal" evidence="1">
    <location>
        <begin position="4"/>
        <end position="150"/>
    </location>
</feature>
<evidence type="ECO:0000313" key="3">
    <source>
        <dbReference type="EMBL" id="QKU21773.1"/>
    </source>
</evidence>
<dbReference type="STRING" id="28090.GCA_002119785_02904"/>
<reference evidence="2" key="5">
    <citation type="submission" date="2023-07" db="EMBL/GenBank/DDBJ databases">
        <title>Dynamics of blaOXA-23 gene transmission in Acinetobacter spp. from contaminated veterinary surfaces.</title>
        <authorList>
            <person name="Moreira Da Silva J."/>
            <person name="Menezes J."/>
            <person name="Fernandes L."/>
            <person name="Marques C."/>
            <person name="Amaral A."/>
            <person name="Timofte D."/>
            <person name="Pomba C."/>
        </authorList>
    </citation>
    <scope>NUCLEOTIDE SEQUENCE</scope>
    <source>
        <strain evidence="2">CMVB11Z4A1</strain>
    </source>
</reference>
<reference evidence="4" key="4">
    <citation type="submission" date="2021-06" db="EMBL/GenBank/DDBJ databases">
        <authorList>
            <person name="Diorio-Toth L."/>
        </authorList>
    </citation>
    <scope>NUCLEOTIDE SEQUENCE</scope>
    <source>
        <strain evidence="4">AL_065</strain>
    </source>
</reference>